<dbReference type="EMBL" id="KQ423576">
    <property type="protein sequence ID" value="KOF72617.1"/>
    <property type="molecule type" value="Genomic_DNA"/>
</dbReference>
<organism evidence="1">
    <name type="scientific">Octopus bimaculoides</name>
    <name type="common">California two-spotted octopus</name>
    <dbReference type="NCBI Taxonomy" id="37653"/>
    <lineage>
        <taxon>Eukaryota</taxon>
        <taxon>Metazoa</taxon>
        <taxon>Spiralia</taxon>
        <taxon>Lophotrochozoa</taxon>
        <taxon>Mollusca</taxon>
        <taxon>Cephalopoda</taxon>
        <taxon>Coleoidea</taxon>
        <taxon>Octopodiformes</taxon>
        <taxon>Octopoda</taxon>
        <taxon>Incirrata</taxon>
        <taxon>Octopodidae</taxon>
        <taxon>Octopus</taxon>
    </lineage>
</organism>
<name>A0A0L8G6F4_OCTBM</name>
<sequence length="64" mass="7582">MSPVSSKVMYGGEREIGSCTKKELQHAQILGRKDWVVLSSRRDRISDKRYRCNELILEKQRTWQ</sequence>
<protein>
    <submittedName>
        <fullName evidence="1">Uncharacterized protein</fullName>
    </submittedName>
</protein>
<proteinExistence type="predicted"/>
<gene>
    <name evidence="1" type="ORF">OCBIM_22039210mg</name>
</gene>
<reference evidence="1" key="1">
    <citation type="submission" date="2015-07" db="EMBL/GenBank/DDBJ databases">
        <title>MeaNS - Measles Nucleotide Surveillance Program.</title>
        <authorList>
            <person name="Tran T."/>
            <person name="Druce J."/>
        </authorList>
    </citation>
    <scope>NUCLEOTIDE SEQUENCE</scope>
    <source>
        <strain evidence="1">UCB-OBI-ISO-001</strain>
        <tissue evidence="1">Gonad</tissue>
    </source>
</reference>
<dbReference type="AlphaFoldDB" id="A0A0L8G6F4"/>
<accession>A0A0L8G6F4</accession>
<evidence type="ECO:0000313" key="1">
    <source>
        <dbReference type="EMBL" id="KOF72617.1"/>
    </source>
</evidence>